<dbReference type="Proteomes" id="UP000036367">
    <property type="component" value="Unassembled WGS sequence"/>
</dbReference>
<dbReference type="InterPro" id="IPR036396">
    <property type="entry name" value="Cyt_P450_sf"/>
</dbReference>
<dbReference type="PRINTS" id="PR00359">
    <property type="entry name" value="BP450"/>
</dbReference>
<dbReference type="AlphaFoldDB" id="A0A0J1BM15"/>
<dbReference type="GO" id="GO:0004497">
    <property type="term" value="F:monooxygenase activity"/>
    <property type="evidence" value="ECO:0007669"/>
    <property type="project" value="InterPro"/>
</dbReference>
<dbReference type="GO" id="GO:0020037">
    <property type="term" value="F:heme binding"/>
    <property type="evidence" value="ECO:0007669"/>
    <property type="project" value="InterPro"/>
</dbReference>
<dbReference type="PANTHER" id="PTHR46696">
    <property type="entry name" value="P450, PUTATIVE (EUROFUNG)-RELATED"/>
    <property type="match status" value="1"/>
</dbReference>
<dbReference type="CDD" id="cd11079">
    <property type="entry name" value="Cyp_unk"/>
    <property type="match status" value="1"/>
</dbReference>
<proteinExistence type="inferred from homology"/>
<dbReference type="PANTHER" id="PTHR46696:SF6">
    <property type="entry name" value="P450, PUTATIVE (EUROFUNG)-RELATED"/>
    <property type="match status" value="1"/>
</dbReference>
<evidence type="ECO:0000313" key="3">
    <source>
        <dbReference type="Proteomes" id="UP000036367"/>
    </source>
</evidence>
<protein>
    <submittedName>
        <fullName evidence="2">Cytochrome P450 hydroxylase</fullName>
    </submittedName>
</protein>
<dbReference type="InterPro" id="IPR002397">
    <property type="entry name" value="Cyt_P450_B"/>
</dbReference>
<dbReference type="InterPro" id="IPR001128">
    <property type="entry name" value="Cyt_P450"/>
</dbReference>
<organism evidence="2 3">
    <name type="scientific">Rhodopirellula islandica</name>
    <dbReference type="NCBI Taxonomy" id="595434"/>
    <lineage>
        <taxon>Bacteria</taxon>
        <taxon>Pseudomonadati</taxon>
        <taxon>Planctomycetota</taxon>
        <taxon>Planctomycetia</taxon>
        <taxon>Pirellulales</taxon>
        <taxon>Pirellulaceae</taxon>
        <taxon>Rhodopirellula</taxon>
    </lineage>
</organism>
<dbReference type="PATRIC" id="fig|595434.4.peg.635"/>
<dbReference type="EMBL" id="LECT01000006">
    <property type="protein sequence ID" value="KLU07576.1"/>
    <property type="molecule type" value="Genomic_DNA"/>
</dbReference>
<evidence type="ECO:0000256" key="1">
    <source>
        <dbReference type="ARBA" id="ARBA00010617"/>
    </source>
</evidence>
<gene>
    <name evidence="2" type="ORF">RISK_000654</name>
</gene>
<dbReference type="Pfam" id="PF00067">
    <property type="entry name" value="p450"/>
    <property type="match status" value="1"/>
</dbReference>
<dbReference type="Gene3D" id="1.10.630.10">
    <property type="entry name" value="Cytochrome P450"/>
    <property type="match status" value="1"/>
</dbReference>
<dbReference type="SUPFAM" id="SSF48264">
    <property type="entry name" value="Cytochrome P450"/>
    <property type="match status" value="1"/>
</dbReference>
<reference evidence="2" key="1">
    <citation type="submission" date="2015-05" db="EMBL/GenBank/DDBJ databases">
        <title>Permanent draft genome of Rhodopirellula islandicus K833.</title>
        <authorList>
            <person name="Kizina J."/>
            <person name="Richter M."/>
            <person name="Glockner F.O."/>
            <person name="Harder J."/>
        </authorList>
    </citation>
    <scope>NUCLEOTIDE SEQUENCE [LARGE SCALE GENOMIC DNA]</scope>
    <source>
        <strain evidence="2">K833</strain>
    </source>
</reference>
<evidence type="ECO:0000313" key="2">
    <source>
        <dbReference type="EMBL" id="KLU07576.1"/>
    </source>
</evidence>
<sequence>MKSDWNPESDRVIRDQVAAYDEMRERCPVAHSESRGWSVFRHADVMQILNDHPTFSNQVSRHQSVPNGMDPPEHTPFRQIIEPYFSPERVGAFEPVCREISSDLLSELSVGGSDVEVMSDLASHFAVRIQCAFLGWPSSLHEPLLRWAEQNQSATRARDRVALSTLASELDAIVDDLIQQRSQCGAKKDDDVTASLMHETVHGRRLSNEEISSILRNWTVGELGTISASIGILIHHLADNAEHQSTLRRDRCVLLAAMDEILRVHNPLHSNRRTTTCPTQLGGRDLDAGERVDINWIAANRDPSAFEDAGMVKFDRSPKNNLLYGAGIHVCPGAPLARMEMRVFMESLLDQTLGFHLQPESPASLESYPASGYATVPIHVQWK</sequence>
<dbReference type="GO" id="GO:0005506">
    <property type="term" value="F:iron ion binding"/>
    <property type="evidence" value="ECO:0007669"/>
    <property type="project" value="InterPro"/>
</dbReference>
<accession>A0A0J1BM15</accession>
<dbReference type="GO" id="GO:0016705">
    <property type="term" value="F:oxidoreductase activity, acting on paired donors, with incorporation or reduction of molecular oxygen"/>
    <property type="evidence" value="ECO:0007669"/>
    <property type="project" value="InterPro"/>
</dbReference>
<dbReference type="OrthoDB" id="9801155at2"/>
<comment type="similarity">
    <text evidence="1">Belongs to the cytochrome P450 family.</text>
</comment>
<comment type="caution">
    <text evidence="2">The sequence shown here is derived from an EMBL/GenBank/DDBJ whole genome shotgun (WGS) entry which is preliminary data.</text>
</comment>
<name>A0A0J1BM15_RHOIS</name>
<keyword evidence="3" id="KW-1185">Reference proteome</keyword>
<dbReference type="RefSeq" id="WP_047812665.1">
    <property type="nucleotide sequence ID" value="NZ_LECT01000006.1"/>
</dbReference>
<dbReference type="STRING" id="595434.RISK_000654"/>